<dbReference type="InterPro" id="IPR050923">
    <property type="entry name" value="Cell_Proc_Reg/RNA_Proc"/>
</dbReference>
<keyword evidence="4" id="KW-1185">Reference proteome</keyword>
<proteinExistence type="predicted"/>
<reference evidence="3 4" key="1">
    <citation type="submission" date="2019-02" db="EMBL/GenBank/DDBJ databases">
        <title>Deep-cultivation of Planctomycetes and their phenomic and genomic characterization uncovers novel biology.</title>
        <authorList>
            <person name="Wiegand S."/>
            <person name="Jogler M."/>
            <person name="Boedeker C."/>
            <person name="Pinto D."/>
            <person name="Vollmers J."/>
            <person name="Rivas-Marin E."/>
            <person name="Kohn T."/>
            <person name="Peeters S.H."/>
            <person name="Heuer A."/>
            <person name="Rast P."/>
            <person name="Oberbeckmann S."/>
            <person name="Bunk B."/>
            <person name="Jeske O."/>
            <person name="Meyerdierks A."/>
            <person name="Storesund J.E."/>
            <person name="Kallscheuer N."/>
            <person name="Luecker S."/>
            <person name="Lage O.M."/>
            <person name="Pohl T."/>
            <person name="Merkel B.J."/>
            <person name="Hornburger P."/>
            <person name="Mueller R.-W."/>
            <person name="Bruemmer F."/>
            <person name="Labrenz M."/>
            <person name="Spormann A.M."/>
            <person name="Op den Camp H."/>
            <person name="Overmann J."/>
            <person name="Amann R."/>
            <person name="Jetten M.S.M."/>
            <person name="Mascher T."/>
            <person name="Medema M.H."/>
            <person name="Devos D.P."/>
            <person name="Kaster A.-K."/>
            <person name="Ovreas L."/>
            <person name="Rohde M."/>
            <person name="Galperin M.Y."/>
            <person name="Jogler C."/>
        </authorList>
    </citation>
    <scope>NUCLEOTIDE SEQUENCE [LARGE SCALE GENOMIC DNA]</scope>
    <source>
        <strain evidence="3 4">HG15A2</strain>
    </source>
</reference>
<dbReference type="AlphaFoldDB" id="A0A517MUZ6"/>
<dbReference type="EMBL" id="CP036263">
    <property type="protein sequence ID" value="QDS98704.1"/>
    <property type="molecule type" value="Genomic_DNA"/>
</dbReference>
<evidence type="ECO:0000256" key="1">
    <source>
        <dbReference type="SAM" id="MobiDB-lite"/>
    </source>
</evidence>
<dbReference type="RefSeq" id="WP_145059931.1">
    <property type="nucleotide sequence ID" value="NZ_CP036263.1"/>
</dbReference>
<dbReference type="InterPro" id="IPR000253">
    <property type="entry name" value="FHA_dom"/>
</dbReference>
<dbReference type="Gene3D" id="2.60.200.20">
    <property type="match status" value="1"/>
</dbReference>
<organism evidence="3 4">
    <name type="scientific">Adhaeretor mobilis</name>
    <dbReference type="NCBI Taxonomy" id="1930276"/>
    <lineage>
        <taxon>Bacteria</taxon>
        <taxon>Pseudomonadati</taxon>
        <taxon>Planctomycetota</taxon>
        <taxon>Planctomycetia</taxon>
        <taxon>Pirellulales</taxon>
        <taxon>Lacipirellulaceae</taxon>
        <taxon>Adhaeretor</taxon>
    </lineage>
</organism>
<gene>
    <name evidence="3" type="primary">embR</name>
    <name evidence="3" type="ORF">HG15A2_19860</name>
</gene>
<dbReference type="PROSITE" id="PS50006">
    <property type="entry name" value="FHA_DOMAIN"/>
    <property type="match status" value="1"/>
</dbReference>
<accession>A0A517MUZ6</accession>
<dbReference type="OrthoDB" id="151099at2"/>
<dbReference type="KEGG" id="amob:HG15A2_19860"/>
<dbReference type="PANTHER" id="PTHR23308">
    <property type="entry name" value="NUCLEAR INHIBITOR OF PROTEIN PHOSPHATASE-1"/>
    <property type="match status" value="1"/>
</dbReference>
<evidence type="ECO:0000259" key="2">
    <source>
        <dbReference type="PROSITE" id="PS50006"/>
    </source>
</evidence>
<dbReference type="InterPro" id="IPR008984">
    <property type="entry name" value="SMAD_FHA_dom_sf"/>
</dbReference>
<dbReference type="Pfam" id="PF00498">
    <property type="entry name" value="FHA"/>
    <property type="match status" value="1"/>
</dbReference>
<dbReference type="SMART" id="SM00240">
    <property type="entry name" value="FHA"/>
    <property type="match status" value="1"/>
</dbReference>
<sequence>MNNIYGELVPKGGGDPVPLQKKQLLIGRRESCDIVLRFANVSAHHCRLMINGGYWYVRDQNSRNGVKVNGIRVQEKRVDPGDTLSVAKHHYEMSYSPSDLGAVGPPPADDLPNEILQESLLSRAGLQSDKTGSGDKRSQPSSSRYNVLDDGAGQIKTPDDPV</sequence>
<protein>
    <submittedName>
        <fullName evidence="3">Transcriptional regulatory protein EmbR</fullName>
    </submittedName>
</protein>
<dbReference type="SUPFAM" id="SSF49879">
    <property type="entry name" value="SMAD/FHA domain"/>
    <property type="match status" value="1"/>
</dbReference>
<feature type="domain" description="FHA" evidence="2">
    <location>
        <begin position="24"/>
        <end position="73"/>
    </location>
</feature>
<name>A0A517MUZ6_9BACT</name>
<evidence type="ECO:0000313" key="4">
    <source>
        <dbReference type="Proteomes" id="UP000319852"/>
    </source>
</evidence>
<dbReference type="CDD" id="cd00060">
    <property type="entry name" value="FHA"/>
    <property type="match status" value="1"/>
</dbReference>
<evidence type="ECO:0000313" key="3">
    <source>
        <dbReference type="EMBL" id="QDS98704.1"/>
    </source>
</evidence>
<feature type="region of interest" description="Disordered" evidence="1">
    <location>
        <begin position="95"/>
        <end position="162"/>
    </location>
</feature>
<dbReference type="Proteomes" id="UP000319852">
    <property type="component" value="Chromosome"/>
</dbReference>